<dbReference type="Gene3D" id="3.90.550.10">
    <property type="entry name" value="Spore Coat Polysaccharide Biosynthesis Protein SpsA, Chain A"/>
    <property type="match status" value="1"/>
</dbReference>
<evidence type="ECO:0000313" key="2">
    <source>
        <dbReference type="EMBL" id="PIZ62874.1"/>
    </source>
</evidence>
<dbReference type="AlphaFoldDB" id="A0A2M7TYF8"/>
<comment type="caution">
    <text evidence="2">The sequence shown here is derived from an EMBL/GenBank/DDBJ whole genome shotgun (WGS) entry which is preliminary data.</text>
</comment>
<dbReference type="EMBL" id="PFOB01000041">
    <property type="protein sequence ID" value="PIZ62874.1"/>
    <property type="molecule type" value="Genomic_DNA"/>
</dbReference>
<dbReference type="Gene3D" id="3.40.50.150">
    <property type="entry name" value="Vaccinia Virus protein VP39"/>
    <property type="match status" value="1"/>
</dbReference>
<organism evidence="2 3">
    <name type="scientific">Candidatus Roizmanbacteria bacterium CG_4_10_14_0_2_um_filter_39_13</name>
    <dbReference type="NCBI Taxonomy" id="1974825"/>
    <lineage>
        <taxon>Bacteria</taxon>
        <taxon>Candidatus Roizmaniibacteriota</taxon>
    </lineage>
</organism>
<dbReference type="Proteomes" id="UP000228503">
    <property type="component" value="Unassembled WGS sequence"/>
</dbReference>
<dbReference type="CDD" id="cd02440">
    <property type="entry name" value="AdoMet_MTases"/>
    <property type="match status" value="1"/>
</dbReference>
<name>A0A2M7TYF8_9BACT</name>
<gene>
    <name evidence="2" type="ORF">COY16_03270</name>
</gene>
<dbReference type="SUPFAM" id="SSF53448">
    <property type="entry name" value="Nucleotide-diphospho-sugar transferases"/>
    <property type="match status" value="1"/>
</dbReference>
<evidence type="ECO:0000259" key="1">
    <source>
        <dbReference type="Pfam" id="PF00535"/>
    </source>
</evidence>
<dbReference type="Pfam" id="PF13489">
    <property type="entry name" value="Methyltransf_23"/>
    <property type="match status" value="1"/>
</dbReference>
<accession>A0A2M7TYF8</accession>
<dbReference type="PANTHER" id="PTHR43861">
    <property type="entry name" value="TRANS-ACONITATE 2-METHYLTRANSFERASE-RELATED"/>
    <property type="match status" value="1"/>
</dbReference>
<sequence>MTISLLVPVYRGSQTLEAALESVLNQLVTPDEVIIGDDTLVSEKCETQKIKKIVERFQKKALFPVQYIKNDFNLGCQGNFQKLSELATKDVVLYLAHDDIFSTDAISIVKNIFQNNPKVGFMTRPYYWFYDDINKPIRHVPPPNLETHTTIPSATELYKRNNNEEIQKAVHNIFGSIGQISGLALRRKWIKEPFHEDIFPGHMYPIADMWKVHSGIFIKEYIVALGTATSQSRTLSGIYDDSPTAQWMRMFRYNFRDRKYHKILDACTTHIATNYLGLIQIKNFSSLRNVFKEIVILLKYRLKNIFEINFWFYAILSILIPRKILTFITDWYKNTILSQTIPCIPFERADHDLPPSHKINYDSCARAYKQKIELFAKKIKNKKILDFGCGFGNNTALFDHSNNVVVGLDIHDIRSKNHRDFRLKVYDGYDIPFKSNTFDIVVSFDVIEHIEHDLHSIKEMYRILKPGGQIFIATPNRHRLASLLKAVIGKKDIFPKVMQYDGIGGKSVHITEYTSKELTNLLADAGFKSIQSSPIWLGLRGRINVGFEQTVFPDINHSLFIHAFK</sequence>
<proteinExistence type="predicted"/>
<dbReference type="Pfam" id="PF00535">
    <property type="entry name" value="Glycos_transf_2"/>
    <property type="match status" value="1"/>
</dbReference>
<protein>
    <recommendedName>
        <fullName evidence="1">Glycosyltransferase 2-like domain-containing protein</fullName>
    </recommendedName>
</protein>
<reference evidence="3" key="1">
    <citation type="submission" date="2017-09" db="EMBL/GenBank/DDBJ databases">
        <title>Depth-based differentiation of microbial function through sediment-hosted aquifers and enrichment of novel symbionts in the deep terrestrial subsurface.</title>
        <authorList>
            <person name="Probst A.J."/>
            <person name="Ladd B."/>
            <person name="Jarett J.K."/>
            <person name="Geller-Mcgrath D.E."/>
            <person name="Sieber C.M.K."/>
            <person name="Emerson J.B."/>
            <person name="Anantharaman K."/>
            <person name="Thomas B.C."/>
            <person name="Malmstrom R."/>
            <person name="Stieglmeier M."/>
            <person name="Klingl A."/>
            <person name="Woyke T."/>
            <person name="Ryan C.M."/>
            <person name="Banfield J.F."/>
        </authorList>
    </citation>
    <scope>NUCLEOTIDE SEQUENCE [LARGE SCALE GENOMIC DNA]</scope>
</reference>
<dbReference type="InterPro" id="IPR029063">
    <property type="entry name" value="SAM-dependent_MTases_sf"/>
</dbReference>
<feature type="domain" description="Glycosyltransferase 2-like" evidence="1">
    <location>
        <begin position="4"/>
        <end position="152"/>
    </location>
</feature>
<dbReference type="SUPFAM" id="SSF53335">
    <property type="entry name" value="S-adenosyl-L-methionine-dependent methyltransferases"/>
    <property type="match status" value="1"/>
</dbReference>
<dbReference type="InterPro" id="IPR029044">
    <property type="entry name" value="Nucleotide-diphossugar_trans"/>
</dbReference>
<dbReference type="InterPro" id="IPR001173">
    <property type="entry name" value="Glyco_trans_2-like"/>
</dbReference>
<evidence type="ECO:0000313" key="3">
    <source>
        <dbReference type="Proteomes" id="UP000228503"/>
    </source>
</evidence>